<dbReference type="OrthoDB" id="46159at2759"/>
<feature type="compositionally biased region" description="Polar residues" evidence="6">
    <location>
        <begin position="295"/>
        <end position="306"/>
    </location>
</feature>
<feature type="region of interest" description="Disordered" evidence="6">
    <location>
        <begin position="628"/>
        <end position="785"/>
    </location>
</feature>
<name>A0A8H5LNB2_9AGAR</name>
<protein>
    <recommendedName>
        <fullName evidence="7">TOG domain-containing protein</fullName>
    </recommendedName>
</protein>
<dbReference type="GO" id="GO:0005815">
    <property type="term" value="C:microtubule organizing center"/>
    <property type="evidence" value="ECO:0007669"/>
    <property type="project" value="TreeGrafter"/>
</dbReference>
<evidence type="ECO:0000256" key="3">
    <source>
        <dbReference type="ARBA" id="ARBA00022618"/>
    </source>
</evidence>
<dbReference type="GO" id="GO:1990023">
    <property type="term" value="C:mitotic spindle midzone"/>
    <property type="evidence" value="ECO:0007669"/>
    <property type="project" value="TreeGrafter"/>
</dbReference>
<proteinExistence type="inferred from homology"/>
<keyword evidence="4" id="KW-0493">Microtubule</keyword>
<dbReference type="GO" id="GO:0005876">
    <property type="term" value="C:spindle microtubule"/>
    <property type="evidence" value="ECO:0007669"/>
    <property type="project" value="TreeGrafter"/>
</dbReference>
<evidence type="ECO:0000313" key="9">
    <source>
        <dbReference type="Proteomes" id="UP000559027"/>
    </source>
</evidence>
<feature type="compositionally biased region" description="Polar residues" evidence="6">
    <location>
        <begin position="254"/>
        <end position="264"/>
    </location>
</feature>
<feature type="compositionally biased region" description="Polar residues" evidence="6">
    <location>
        <begin position="852"/>
        <end position="862"/>
    </location>
</feature>
<dbReference type="EMBL" id="JAACJO010000001">
    <property type="protein sequence ID" value="KAF5363905.1"/>
    <property type="molecule type" value="Genomic_DNA"/>
</dbReference>
<reference evidence="8 9" key="1">
    <citation type="journal article" date="2020" name="ISME J.">
        <title>Uncovering the hidden diversity of litter-decomposition mechanisms in mushroom-forming fungi.</title>
        <authorList>
            <person name="Floudas D."/>
            <person name="Bentzer J."/>
            <person name="Ahren D."/>
            <person name="Johansson T."/>
            <person name="Persson P."/>
            <person name="Tunlid A."/>
        </authorList>
    </citation>
    <scope>NUCLEOTIDE SEQUENCE [LARGE SCALE GENOMIC DNA]</scope>
    <source>
        <strain evidence="8 9">CBS 146.42</strain>
    </source>
</reference>
<dbReference type="InterPro" id="IPR024395">
    <property type="entry name" value="CLASP_N_dom"/>
</dbReference>
<feature type="compositionally biased region" description="Polar residues" evidence="6">
    <location>
        <begin position="640"/>
        <end position="649"/>
    </location>
</feature>
<dbReference type="InterPro" id="IPR034085">
    <property type="entry name" value="TOG"/>
</dbReference>
<feature type="compositionally biased region" description="Low complexity" evidence="6">
    <location>
        <begin position="315"/>
        <end position="330"/>
    </location>
</feature>
<gene>
    <name evidence="8" type="ORF">D9756_000866</name>
</gene>
<feature type="compositionally biased region" description="Low complexity" evidence="6">
    <location>
        <begin position="650"/>
        <end position="681"/>
    </location>
</feature>
<feature type="domain" description="TOG" evidence="7">
    <location>
        <begin position="359"/>
        <end position="605"/>
    </location>
</feature>
<sequence length="1290" mass="139456">MSSEDTLEKLISQCKSNDADVKADALTKLQAQFESGVKIENADAFLAIFKNCLRSSNQHLTTATISALPPLLPLIVTPAQHGVVDTSTLRVVLTSLLPLVMERLGDKDRVQVKARVSIALLGGYAFKSGSSITAAARSRDGKGPETPSMIFERLLKDLGLASKVWKIREQSILVLVSIRRTHPQFPLRPYLSLLVDCLEDTDAHVRDCSRTSVVELFTGPGTTDAARADLKKEMTKKGVRKTIMDGVLAKLLGASTTSSNPQSREGSENGDATATKRDYVPPSLMLQGKRPRVPSGTQTSFAPSRSTHTRDGSKPLSRPSSRAASRADTATPPPPAPIARAASTPTGENADVQTVFITSSRDLENEFLAMAKAFDGKETEHNWAAREQGVQRVRGMLKGDVHLRYPDVFMASLKDGFMQWTLKTLASLRTTVAGNTCWLYSELAIALGTGLDPFCDLLLTNLLKMASLTKKITAQQSQSTVTVIMTHTSSQPRTVIPLLWTTLQEKTTQARAFVVGHIKTYLDVHGQRAKNNIEGSGNLEVLDKSMRKALADPNPAVRETARKVFWVFDAIWPENGAAILESLDATARKQLDKACPDPNRQQNIPPTTPKNTKKGSIAAAIAASRAKAKAIATAPPTLRHQATSASHNLPSQRRSGSPGSPTSRTTSVRPTSPLTLSSSPPSARPPAQPVRSVTAPTRIAHRRSSSTGSGRGDSPVLMSDASRRQSNGSSTSPSRGTLRRAVQTALPASPPTSPPHTSPTPRATSILSRNAPVPLPPRTSTLFPQMSNDDESLLLAQSVPIPLDDESDDDASTNLMSFSTPFQTFRPPVKKPLTPPESQSPKSIGSKRATPSAPSISNALSSGSIANTSITDQPIVEDALKARAEQAESAAERLLELVDPDVESTPHPSFPPSLLVGKQAQVDQLPQRLPVTPSNKAANILKQAAMFQDSPVNSGKTSLLDVLQDAKQESWWAKRRAGVLLKHGRVPSEDPATLIEDCISTLFAGSADSTTFYQIAGLSLQNPVMMSPPMSPVNDPSSPTPFDSSRSLPSLHRDAWERNKNFDRLLKAMVEVLTPEKDGDMLETGLIAICALIENQLAHLEGKEAEIFSMLLRIRYSNKVNVLEATNAIRDMLTTKLEPVYGLTTMHASLREFSMAEPPSEADKDVKAAAYAFGLIALGKFILRLPGEVAEEELPRMKATLISALNDKSSLIIRESAAASIIAAQLVLRDETHLFALLDGLADDKKNLLTYLFDKHGARGMTVFNGISGLDKLEKEIRRLDTRTSTPSRR</sequence>
<dbReference type="InterPro" id="IPR011989">
    <property type="entry name" value="ARM-like"/>
</dbReference>
<dbReference type="Gene3D" id="1.25.10.10">
    <property type="entry name" value="Leucine-rich Repeat Variant"/>
    <property type="match status" value="2"/>
</dbReference>
<feature type="compositionally biased region" description="Polar residues" evidence="6">
    <location>
        <begin position="724"/>
        <end position="735"/>
    </location>
</feature>
<dbReference type="GO" id="GO:0090307">
    <property type="term" value="P:mitotic spindle assembly"/>
    <property type="evidence" value="ECO:0007669"/>
    <property type="project" value="TreeGrafter"/>
</dbReference>
<keyword evidence="5" id="KW-0498">Mitosis</keyword>
<feature type="region of interest" description="Disordered" evidence="6">
    <location>
        <begin position="253"/>
        <end position="349"/>
    </location>
</feature>
<feature type="compositionally biased region" description="Polar residues" evidence="6">
    <location>
        <begin position="812"/>
        <end position="823"/>
    </location>
</feature>
<dbReference type="PANTHER" id="PTHR21567:SF9">
    <property type="entry name" value="CLIP-ASSOCIATING PROTEIN"/>
    <property type="match status" value="1"/>
</dbReference>
<dbReference type="Proteomes" id="UP000559027">
    <property type="component" value="Unassembled WGS sequence"/>
</dbReference>
<feature type="compositionally biased region" description="Low complexity" evidence="6">
    <location>
        <begin position="705"/>
        <end position="714"/>
    </location>
</feature>
<organism evidence="8 9">
    <name type="scientific">Leucocoprinus leucothites</name>
    <dbReference type="NCBI Taxonomy" id="201217"/>
    <lineage>
        <taxon>Eukaryota</taxon>
        <taxon>Fungi</taxon>
        <taxon>Dikarya</taxon>
        <taxon>Basidiomycota</taxon>
        <taxon>Agaricomycotina</taxon>
        <taxon>Agaricomycetes</taxon>
        <taxon>Agaricomycetidae</taxon>
        <taxon>Agaricales</taxon>
        <taxon>Agaricineae</taxon>
        <taxon>Agaricaceae</taxon>
        <taxon>Leucocoprinus</taxon>
    </lineage>
</organism>
<keyword evidence="3" id="KW-0132">Cell division</keyword>
<feature type="region of interest" description="Disordered" evidence="6">
    <location>
        <begin position="802"/>
        <end position="862"/>
    </location>
</feature>
<comment type="similarity">
    <text evidence="2">Belongs to the CLASP family.</text>
</comment>
<dbReference type="GO" id="GO:0051301">
    <property type="term" value="P:cell division"/>
    <property type="evidence" value="ECO:0007669"/>
    <property type="project" value="UniProtKB-KW"/>
</dbReference>
<evidence type="ECO:0000256" key="6">
    <source>
        <dbReference type="SAM" id="MobiDB-lite"/>
    </source>
</evidence>
<comment type="caution">
    <text evidence="8">The sequence shown here is derived from an EMBL/GenBank/DDBJ whole genome shotgun (WGS) entry which is preliminary data.</text>
</comment>
<evidence type="ECO:0000313" key="8">
    <source>
        <dbReference type="EMBL" id="KAF5363905.1"/>
    </source>
</evidence>
<feature type="compositionally biased region" description="Pro residues" evidence="6">
    <location>
        <begin position="748"/>
        <end position="758"/>
    </location>
</feature>
<feature type="compositionally biased region" description="Low complexity" evidence="6">
    <location>
        <begin position="628"/>
        <end position="637"/>
    </location>
</feature>
<dbReference type="Pfam" id="PF12348">
    <property type="entry name" value="CLASP_N"/>
    <property type="match status" value="1"/>
</dbReference>
<dbReference type="SMART" id="SM01349">
    <property type="entry name" value="TOG"/>
    <property type="match status" value="2"/>
</dbReference>
<evidence type="ECO:0000256" key="5">
    <source>
        <dbReference type="ARBA" id="ARBA00022776"/>
    </source>
</evidence>
<evidence type="ECO:0000256" key="2">
    <source>
        <dbReference type="ARBA" id="ARBA00009549"/>
    </source>
</evidence>
<accession>A0A8H5LNB2</accession>
<feature type="domain" description="TOG" evidence="7">
    <location>
        <begin position="1"/>
        <end position="257"/>
    </location>
</feature>
<feature type="region of interest" description="Disordered" evidence="6">
    <location>
        <begin position="593"/>
        <end position="615"/>
    </location>
</feature>
<evidence type="ECO:0000256" key="4">
    <source>
        <dbReference type="ARBA" id="ARBA00022701"/>
    </source>
</evidence>
<keyword evidence="5" id="KW-0131">Cell cycle</keyword>
<evidence type="ECO:0000259" key="7">
    <source>
        <dbReference type="SMART" id="SM01349"/>
    </source>
</evidence>
<evidence type="ECO:0000256" key="1">
    <source>
        <dbReference type="ARBA" id="ARBA00004186"/>
    </source>
</evidence>
<dbReference type="InterPro" id="IPR016024">
    <property type="entry name" value="ARM-type_fold"/>
</dbReference>
<keyword evidence="9" id="KW-1185">Reference proteome</keyword>
<dbReference type="SUPFAM" id="SSF48371">
    <property type="entry name" value="ARM repeat"/>
    <property type="match status" value="1"/>
</dbReference>
<dbReference type="PANTHER" id="PTHR21567">
    <property type="entry name" value="CLASP"/>
    <property type="match status" value="1"/>
</dbReference>
<dbReference type="GO" id="GO:0005881">
    <property type="term" value="C:cytoplasmic microtubule"/>
    <property type="evidence" value="ECO:0007669"/>
    <property type="project" value="TreeGrafter"/>
</dbReference>
<dbReference type="GO" id="GO:0008017">
    <property type="term" value="F:microtubule binding"/>
    <property type="evidence" value="ECO:0007669"/>
    <property type="project" value="TreeGrafter"/>
</dbReference>
<comment type="subcellular location">
    <subcellularLocation>
        <location evidence="1">Cytoplasm</location>
        <location evidence="1">Cytoskeleton</location>
        <location evidence="1">Spindle</location>
    </subcellularLocation>
</comment>